<feature type="region of interest" description="Disordered" evidence="1">
    <location>
        <begin position="297"/>
        <end position="339"/>
    </location>
</feature>
<evidence type="ECO:0000259" key="3">
    <source>
        <dbReference type="Pfam" id="PF11800"/>
    </source>
</evidence>
<evidence type="ECO:0000313" key="4">
    <source>
        <dbReference type="EMBL" id="TNC46249.1"/>
    </source>
</evidence>
<proteinExistence type="predicted"/>
<evidence type="ECO:0000313" key="5">
    <source>
        <dbReference type="Proteomes" id="UP000305887"/>
    </source>
</evidence>
<comment type="caution">
    <text evidence="4">The sequence shown here is derived from an EMBL/GenBank/DDBJ whole genome shotgun (WGS) entry which is preliminary data.</text>
</comment>
<sequence>MLEPRDANPSRPPCFRSGSSTSSHRSKQKAHPCERTSFARCRLAPTHLDPRTMLRLASPVPGTATRPVLPSGCTRSDVERLLPVIRRAFRLSEACAFTLLAFIQATRPSDWTDPARDPVCHAMQTAMAQRLGLTPRAVRYHETTLERAGLLAKTTAADGSRGSFAGGQVVQGLSLAPLVQRMPELLALAAQEDAERQRLLGLRRQCSAARRVLKGALQRLLESAPKAIRTTEVLGFYAELPRRYDGLAVTDLEALLASLDEAVENCLSASEMRHESSGVPEPGFRLPIQVTKEDNSVSCIGSSDKNRPAGKPADTQLAAAPTGAEESKEPQARDFQRGHKPHWLESFTPRKLYAACSEDMRMYLDAVKGQRVLPNELDMVRAAILILPDLGINPSAWDEAAEAMGDLAAALAVLVIDARRFDPVRPIRSPGGALRAFARLAMTGKLNLAGSLIGLVEREQARSE</sequence>
<dbReference type="InterPro" id="IPR005090">
    <property type="entry name" value="RepC_N"/>
</dbReference>
<dbReference type="Pfam" id="PF03428">
    <property type="entry name" value="RP-C"/>
    <property type="match status" value="1"/>
</dbReference>
<dbReference type="Proteomes" id="UP000305887">
    <property type="component" value="Unassembled WGS sequence"/>
</dbReference>
<organism evidence="4 5">
    <name type="scientific">Rubellimicrobium rubrum</name>
    <dbReference type="NCBI Taxonomy" id="2585369"/>
    <lineage>
        <taxon>Bacteria</taxon>
        <taxon>Pseudomonadati</taxon>
        <taxon>Pseudomonadota</taxon>
        <taxon>Alphaproteobacteria</taxon>
        <taxon>Rhodobacterales</taxon>
        <taxon>Roseobacteraceae</taxon>
        <taxon>Rubellimicrobium</taxon>
    </lineage>
</organism>
<feature type="region of interest" description="Disordered" evidence="1">
    <location>
        <begin position="1"/>
        <end position="33"/>
    </location>
</feature>
<dbReference type="OrthoDB" id="7488837at2"/>
<dbReference type="EMBL" id="VDFU01000038">
    <property type="protein sequence ID" value="TNC46249.1"/>
    <property type="molecule type" value="Genomic_DNA"/>
</dbReference>
<feature type="compositionally biased region" description="Basic and acidic residues" evidence="1">
    <location>
        <begin position="325"/>
        <end position="337"/>
    </location>
</feature>
<protein>
    <submittedName>
        <fullName evidence="4">Transposase</fullName>
    </submittedName>
</protein>
<accession>A0A5C4MML8</accession>
<evidence type="ECO:0000256" key="1">
    <source>
        <dbReference type="SAM" id="MobiDB-lite"/>
    </source>
</evidence>
<keyword evidence="5" id="KW-1185">Reference proteome</keyword>
<evidence type="ECO:0000259" key="2">
    <source>
        <dbReference type="Pfam" id="PF03428"/>
    </source>
</evidence>
<dbReference type="AlphaFoldDB" id="A0A5C4MML8"/>
<dbReference type="Pfam" id="PF11800">
    <property type="entry name" value="RP-C_C"/>
    <property type="match status" value="1"/>
</dbReference>
<feature type="domain" description="Plasmid replication protein C N-terminal" evidence="2">
    <location>
        <begin position="69"/>
        <end position="217"/>
    </location>
</feature>
<gene>
    <name evidence="4" type="ORF">FHG66_19085</name>
</gene>
<feature type="domain" description="Plasmid replication protein C C-terminal" evidence="3">
    <location>
        <begin position="372"/>
        <end position="457"/>
    </location>
</feature>
<reference evidence="4 5" key="1">
    <citation type="submission" date="2019-06" db="EMBL/GenBank/DDBJ databases">
        <title>YIM 131921 draft genome.</title>
        <authorList>
            <person name="Jiang L."/>
        </authorList>
    </citation>
    <scope>NUCLEOTIDE SEQUENCE [LARGE SCALE GENOMIC DNA]</scope>
    <source>
        <strain evidence="4 5">YIM 131921</strain>
    </source>
</reference>
<dbReference type="InterPro" id="IPR021760">
    <property type="entry name" value="RepC_C"/>
</dbReference>
<name>A0A5C4MML8_9RHOB</name>